<evidence type="ECO:0000256" key="1">
    <source>
        <dbReference type="SAM" id="MobiDB-lite"/>
    </source>
</evidence>
<dbReference type="GO" id="GO:0007165">
    <property type="term" value="P:signal transduction"/>
    <property type="evidence" value="ECO:0007669"/>
    <property type="project" value="InterPro"/>
</dbReference>
<dbReference type="Gene3D" id="3.40.50.10140">
    <property type="entry name" value="Toll/interleukin-1 receptor homology (TIR) domain"/>
    <property type="match status" value="1"/>
</dbReference>
<dbReference type="Pfam" id="PF13646">
    <property type="entry name" value="HEAT_2"/>
    <property type="match status" value="7"/>
</dbReference>
<feature type="compositionally biased region" description="Polar residues" evidence="1">
    <location>
        <begin position="15"/>
        <end position="24"/>
    </location>
</feature>
<dbReference type="InterPro" id="IPR016024">
    <property type="entry name" value="ARM-type_fold"/>
</dbReference>
<evidence type="ECO:0000313" key="5">
    <source>
        <dbReference type="Proteomes" id="UP000663829"/>
    </source>
</evidence>
<dbReference type="InterPro" id="IPR004155">
    <property type="entry name" value="PBS_lyase_HEAT"/>
</dbReference>
<dbReference type="OrthoDB" id="120976at2759"/>
<evidence type="ECO:0000313" key="3">
    <source>
        <dbReference type="EMBL" id="CAF1012792.1"/>
    </source>
</evidence>
<gene>
    <name evidence="3" type="ORF">GPM918_LOCUS14356</name>
    <name evidence="4" type="ORF">SRO942_LOCUS14356</name>
</gene>
<dbReference type="SUPFAM" id="SSF52540">
    <property type="entry name" value="P-loop containing nucleoside triphosphate hydrolases"/>
    <property type="match status" value="1"/>
</dbReference>
<accession>A0A814HMA7</accession>
<dbReference type="InterPro" id="IPR035897">
    <property type="entry name" value="Toll_tir_struct_dom_sf"/>
</dbReference>
<dbReference type="PROSITE" id="PS50837">
    <property type="entry name" value="NACHT"/>
    <property type="match status" value="1"/>
</dbReference>
<comment type="caution">
    <text evidence="3">The sequence shown here is derived from an EMBL/GenBank/DDBJ whole genome shotgun (WGS) entry which is preliminary data.</text>
</comment>
<dbReference type="EMBL" id="CAJNOQ010003446">
    <property type="protein sequence ID" value="CAF1012792.1"/>
    <property type="molecule type" value="Genomic_DNA"/>
</dbReference>
<dbReference type="SMART" id="SM01349">
    <property type="entry name" value="TOG"/>
    <property type="match status" value="2"/>
</dbReference>
<evidence type="ECO:0000259" key="2">
    <source>
        <dbReference type="PROSITE" id="PS50837"/>
    </source>
</evidence>
<name>A0A814HMA7_9BILA</name>
<dbReference type="InterPro" id="IPR027417">
    <property type="entry name" value="P-loop_NTPase"/>
</dbReference>
<keyword evidence="5" id="KW-1185">Reference proteome</keyword>
<feature type="region of interest" description="Disordered" evidence="1">
    <location>
        <begin position="1"/>
        <end position="25"/>
    </location>
</feature>
<dbReference type="InterPro" id="IPR011989">
    <property type="entry name" value="ARM-like"/>
</dbReference>
<dbReference type="Gene3D" id="1.25.10.10">
    <property type="entry name" value="Leucine-rich Repeat Variant"/>
    <property type="match status" value="7"/>
</dbReference>
<dbReference type="Pfam" id="PF05729">
    <property type="entry name" value="NACHT"/>
    <property type="match status" value="1"/>
</dbReference>
<feature type="domain" description="NACHT" evidence="2">
    <location>
        <begin position="266"/>
        <end position="392"/>
    </location>
</feature>
<dbReference type="InterPro" id="IPR007111">
    <property type="entry name" value="NACHT_NTPase"/>
</dbReference>
<reference evidence="3" key="1">
    <citation type="submission" date="2021-02" db="EMBL/GenBank/DDBJ databases">
        <authorList>
            <person name="Nowell W R."/>
        </authorList>
    </citation>
    <scope>NUCLEOTIDE SEQUENCE</scope>
</reference>
<dbReference type="SUPFAM" id="SSF48371">
    <property type="entry name" value="ARM repeat"/>
    <property type="match status" value="2"/>
</dbReference>
<dbReference type="InterPro" id="IPR034085">
    <property type="entry name" value="TOG"/>
</dbReference>
<dbReference type="SMART" id="SM00567">
    <property type="entry name" value="EZ_HEAT"/>
    <property type="match status" value="15"/>
</dbReference>
<dbReference type="PANTHER" id="PTHR12697">
    <property type="entry name" value="PBS LYASE HEAT-LIKE PROTEIN"/>
    <property type="match status" value="1"/>
</dbReference>
<dbReference type="Proteomes" id="UP000681722">
    <property type="component" value="Unassembled WGS sequence"/>
</dbReference>
<protein>
    <recommendedName>
        <fullName evidence="2">NACHT domain-containing protein</fullName>
    </recommendedName>
</protein>
<evidence type="ECO:0000313" key="4">
    <source>
        <dbReference type="EMBL" id="CAF3784169.1"/>
    </source>
</evidence>
<sequence length="1588" mass="176253">MEHTCAGPIVPAHDSSFSESQTENGNRERVALNGGKHVMLSYNWNSQTIVSKIYQILKDENIPIWFDIQGDMKHNIYESMADGIENAAVVCCFMTPDYQKSENCKLELQYAEKRGKRIIPCMLGDKAWKPSSWLGLITGGEQYISFRDDSAENIRLKARQLIDQIKEQPPTSQPVDEPSYLFEIIRVEYERNNRIERIMNPAKSVPIEQSYINLAIVEIKEQQEKEKMLRDAQHNDAIIGIFEQIYGMKTVLDVKDIFNKCKDQTKNVLVLGRAGIGKSTFCQYVAYKWATGAIWSQYDLLVLIPLRSLTESRYPPTAPGTSYTLIDLVKKEYFGHGLSEKDDRLLREQFHKSQVLWLLDGYDEIVQNVPGHLQYLFEQLLKTPHHIVTSRPYLNKLSYTVQLEITGFTDDNIPEYVKQFFDQTGDATHDSTSADQNLLSFLKLNPSIWGVAHIPINLELICSIWSDTDWSETKTLTMTALYDCITEWLCRRYLTKQNVDIQMTKEDVYADCHKELAFLETLAFKGMENNTIILRKELLQKALKDAECSSKHYARLLNIGILKSINNQSIGNQIEVQKDHYFIHLSFQEHFAARYLVKALNGSGRQTAIDFIKSHKYNQRFQLVFIFTSGLLAQTNSESCTDTFWDIILGEPTDLVGLRHMQLIISCMEETTNSSSSFRRRTELMDSVTKGIIIAVSMKHDIIYKQLNEPLRRSASLVHDSTIQDTLITLLESKESNTKKNVLSLISQIPISNPSSQLIHLLLLHLGDEQWYIRQRACEAFEKMGEKAATNDVMNRLVTALGDESHYVRMSACDTLGKMGEKAATSYVINRLIAALGDENEYVRHKACEALGEMGEKAATNDVINKLVTALEDKSVDVRWRTCEALGKMGEKAATNDVINRLVIALGDEDRNVKRRASEALGKMGEKAATNNVMNRLVTALGDEDVNIKRRACVALGEMDEKAAINYVINRLMTAVGDENGGVRENACKALGQMGEKAATNDVINRLVTALADENANVRWRACQALRKMGDKAPINDVINGLLTALRHEHWNIRQNACTALGEMGKKAATNDMITGLVNALRDEYGNVQEAACKALGEMGEKVANNELINGLVTALGNVWPDVRESARKALGKMGEKAATNDVMNRLVTALGDEDVNVRSTACRALGEMGEKAPTNDVINRLVTALGDENGYVRRCVCEVLGEMGEKAATNDVMHRLIAALDDKNEYVRQKACEALGKMGEKAATIEVITGLVSALGDENWNVGMSACDALGKMGEKAATNNVINGLVTALGNKIGHVRRTACEALGKIGEKAPNNDVINGLVIALWDADMSVRESACRVLGKMNEKAATNDVINGLLNARRRVIGYSSANETLEKILFSFSGLTQLSSDTVSKLFENMKEGQLGALRTVPPDQFVKVFLHTRSTVWLPVVTVVALLQGNAVTVTGNTIVLYGSQEPVQVPIPDEELRRTLVEAFVHQAEELESSSELLAKPKMVSSQPVCYPLALALTEVCPPLSTTTITTTATSLGTTISTTTATRTFAIACKPAMAEEPRNCLCVCTMTTSTTTGTSTTRATSTSATTSTKNDNC</sequence>
<dbReference type="Gene3D" id="3.40.50.300">
    <property type="entry name" value="P-loop containing nucleotide triphosphate hydrolases"/>
    <property type="match status" value="1"/>
</dbReference>
<dbReference type="Proteomes" id="UP000663829">
    <property type="component" value="Unassembled WGS sequence"/>
</dbReference>
<feature type="region of interest" description="Disordered" evidence="1">
    <location>
        <begin position="1564"/>
        <end position="1588"/>
    </location>
</feature>
<dbReference type="GO" id="GO:0016491">
    <property type="term" value="F:oxidoreductase activity"/>
    <property type="evidence" value="ECO:0007669"/>
    <property type="project" value="TreeGrafter"/>
</dbReference>
<dbReference type="SUPFAM" id="SSF52200">
    <property type="entry name" value="Toll/Interleukin receptor TIR domain"/>
    <property type="match status" value="1"/>
</dbReference>
<dbReference type="Pfam" id="PF13676">
    <property type="entry name" value="TIR_2"/>
    <property type="match status" value="1"/>
</dbReference>
<organism evidence="3 5">
    <name type="scientific">Didymodactylos carnosus</name>
    <dbReference type="NCBI Taxonomy" id="1234261"/>
    <lineage>
        <taxon>Eukaryota</taxon>
        <taxon>Metazoa</taxon>
        <taxon>Spiralia</taxon>
        <taxon>Gnathifera</taxon>
        <taxon>Rotifera</taxon>
        <taxon>Eurotatoria</taxon>
        <taxon>Bdelloidea</taxon>
        <taxon>Philodinida</taxon>
        <taxon>Philodinidae</taxon>
        <taxon>Didymodactylos</taxon>
    </lineage>
</organism>
<dbReference type="PANTHER" id="PTHR12697:SF5">
    <property type="entry name" value="DEOXYHYPUSINE HYDROXYLASE"/>
    <property type="match status" value="1"/>
</dbReference>
<dbReference type="EMBL" id="CAJOBC010003446">
    <property type="protein sequence ID" value="CAF3784169.1"/>
    <property type="molecule type" value="Genomic_DNA"/>
</dbReference>
<dbReference type="InterPro" id="IPR000157">
    <property type="entry name" value="TIR_dom"/>
</dbReference>
<proteinExistence type="predicted"/>